<feature type="transmembrane region" description="Helical" evidence="11">
    <location>
        <begin position="59"/>
        <end position="78"/>
    </location>
</feature>
<evidence type="ECO:0000256" key="10">
    <source>
        <dbReference type="SAM" id="MobiDB-lite"/>
    </source>
</evidence>
<gene>
    <name evidence="12" type="ORF">SEMRO_1639_G287800.1</name>
</gene>
<evidence type="ECO:0000256" key="7">
    <source>
        <dbReference type="ARBA" id="ARBA00022989"/>
    </source>
</evidence>
<evidence type="ECO:0000313" key="12">
    <source>
        <dbReference type="EMBL" id="CAB9525166.1"/>
    </source>
</evidence>
<keyword evidence="13" id="KW-1185">Reference proteome</keyword>
<feature type="region of interest" description="Disordered" evidence="10">
    <location>
        <begin position="1"/>
        <end position="51"/>
    </location>
</feature>
<organism evidence="12 13">
    <name type="scientific">Seminavis robusta</name>
    <dbReference type="NCBI Taxonomy" id="568900"/>
    <lineage>
        <taxon>Eukaryota</taxon>
        <taxon>Sar</taxon>
        <taxon>Stramenopiles</taxon>
        <taxon>Ochrophyta</taxon>
        <taxon>Bacillariophyta</taxon>
        <taxon>Bacillariophyceae</taxon>
        <taxon>Bacillariophycidae</taxon>
        <taxon>Naviculales</taxon>
        <taxon>Naviculaceae</taxon>
        <taxon>Seminavis</taxon>
    </lineage>
</organism>
<dbReference type="GO" id="GO:0005789">
    <property type="term" value="C:endoplasmic reticulum membrane"/>
    <property type="evidence" value="ECO:0007669"/>
    <property type="project" value="UniProtKB-SubCell"/>
</dbReference>
<evidence type="ECO:0000256" key="3">
    <source>
        <dbReference type="ARBA" id="ARBA00004586"/>
    </source>
</evidence>
<keyword evidence="6" id="KW-0256">Endoplasmic reticulum</keyword>
<accession>A0A9N8ETC4</accession>
<evidence type="ECO:0000256" key="5">
    <source>
        <dbReference type="ARBA" id="ARBA00022692"/>
    </source>
</evidence>
<keyword evidence="7 11" id="KW-1133">Transmembrane helix</keyword>
<name>A0A9N8ETC4_9STRA</name>
<evidence type="ECO:0000256" key="1">
    <source>
        <dbReference type="ARBA" id="ARBA00004127"/>
    </source>
</evidence>
<dbReference type="OrthoDB" id="410725at2759"/>
<dbReference type="AlphaFoldDB" id="A0A9N8ETC4"/>
<dbReference type="GO" id="GO:0006629">
    <property type="term" value="P:lipid metabolic process"/>
    <property type="evidence" value="ECO:0007669"/>
    <property type="project" value="TreeGrafter"/>
</dbReference>
<keyword evidence="8 11" id="KW-0472">Membrane</keyword>
<keyword evidence="5 11" id="KW-0812">Transmembrane</keyword>
<dbReference type="EMBL" id="CAICTM010001637">
    <property type="protein sequence ID" value="CAB9525166.1"/>
    <property type="molecule type" value="Genomic_DNA"/>
</dbReference>
<dbReference type="GO" id="GO:0071763">
    <property type="term" value="P:nuclear membrane organization"/>
    <property type="evidence" value="ECO:0007669"/>
    <property type="project" value="TreeGrafter"/>
</dbReference>
<dbReference type="PANTHER" id="PTHR13416:SF2">
    <property type="entry name" value="TRANSMEMBRANE PROTEIN 43"/>
    <property type="match status" value="1"/>
</dbReference>
<evidence type="ECO:0000256" key="4">
    <source>
        <dbReference type="ARBA" id="ARBA00006627"/>
    </source>
</evidence>
<dbReference type="Pfam" id="PF07787">
    <property type="entry name" value="TMEM43"/>
    <property type="match status" value="1"/>
</dbReference>
<dbReference type="GO" id="GO:0005637">
    <property type="term" value="C:nuclear inner membrane"/>
    <property type="evidence" value="ECO:0007669"/>
    <property type="project" value="TreeGrafter"/>
</dbReference>
<comment type="similarity">
    <text evidence="4">Belongs to the TMEM43 family.</text>
</comment>
<evidence type="ECO:0000256" key="2">
    <source>
        <dbReference type="ARBA" id="ARBA00004259"/>
    </source>
</evidence>
<keyword evidence="9" id="KW-0539">Nucleus</keyword>
<feature type="transmembrane region" description="Helical" evidence="11">
    <location>
        <begin position="400"/>
        <end position="422"/>
    </location>
</feature>
<protein>
    <submittedName>
        <fullName evidence="12">Transmembrane protein 43</fullName>
    </submittedName>
</protein>
<reference evidence="12" key="1">
    <citation type="submission" date="2020-06" db="EMBL/GenBank/DDBJ databases">
        <authorList>
            <consortium name="Plant Systems Biology data submission"/>
        </authorList>
    </citation>
    <scope>NUCLEOTIDE SEQUENCE</scope>
    <source>
        <strain evidence="12">D6</strain>
    </source>
</reference>
<evidence type="ECO:0000256" key="6">
    <source>
        <dbReference type="ARBA" id="ARBA00022824"/>
    </source>
</evidence>
<dbReference type="Proteomes" id="UP001153069">
    <property type="component" value="Unassembled WGS sequence"/>
</dbReference>
<evidence type="ECO:0000256" key="8">
    <source>
        <dbReference type="ARBA" id="ARBA00023136"/>
    </source>
</evidence>
<feature type="compositionally biased region" description="Gly residues" evidence="10">
    <location>
        <begin position="27"/>
        <end position="36"/>
    </location>
</feature>
<evidence type="ECO:0000256" key="11">
    <source>
        <dbReference type="SAM" id="Phobius"/>
    </source>
</evidence>
<proteinExistence type="inferred from homology"/>
<comment type="subcellular location">
    <subcellularLocation>
        <location evidence="1">Endomembrane system</location>
        <topology evidence="1">Multi-pass membrane protein</topology>
    </subcellularLocation>
    <subcellularLocation>
        <location evidence="3">Endoplasmic reticulum membrane</location>
    </subcellularLocation>
    <subcellularLocation>
        <location evidence="2">Nucleus envelope</location>
    </subcellularLocation>
</comment>
<evidence type="ECO:0000313" key="13">
    <source>
        <dbReference type="Proteomes" id="UP001153069"/>
    </source>
</evidence>
<evidence type="ECO:0000256" key="9">
    <source>
        <dbReference type="ARBA" id="ARBA00023242"/>
    </source>
</evidence>
<dbReference type="InterPro" id="IPR012430">
    <property type="entry name" value="TMEM43_fam"/>
</dbReference>
<dbReference type="PANTHER" id="PTHR13416">
    <property type="match status" value="1"/>
</dbReference>
<comment type="caution">
    <text evidence="12">The sequence shown here is derived from an EMBL/GenBank/DDBJ whole genome shotgun (WGS) entry which is preliminary data.</text>
</comment>
<sequence>MVKTRSGRNTMASPRGGGSVSSSSGSGNPGGGGGNGNTFVTTVGNERPPSAGAKVGNSLQALLMGPFVVFLGCLLLWYNEKWAIKTHRSLNEALEAFVEIPNADDTTKAHLHRGKLAHMTHMLHTDGAVEDPLFGLYRPQAVSLQRQVEIYQWVETVKQKEVKKGDVTEVQEIVKYNKKWVTHPIDSDDFRHPEAHENCCGQLPMPSESFQTDQVHMGVYLLSSVLTRQLQRSTGVLPNQVKTLPDGAQRSGSAIYLPRRSDSAAAALPGGGGSDQSTIQETTMRIDGEERTMFLVKATGESYSTRQKALAAVERSLSTDTPEIGDVRVTFTEVPCALVSVLAKISGSSSSNILTQWQSQQGSGYEVAELAYGAVSANEMIGSAQSANSERTWMCRIGGWILNLVGFSMIIQIVTTTADITLNWIPLLGPMATSVINLGVSVAHLILANCTTLLVASIAWIFYRPMLGLSLLAGSLGLFYTASQMGKAKGTTYYSEVKVS</sequence>